<dbReference type="EMBL" id="PDVP01000004">
    <property type="protein sequence ID" value="PHP67302.1"/>
    <property type="molecule type" value="Genomic_DNA"/>
</dbReference>
<dbReference type="GO" id="GO:0008173">
    <property type="term" value="F:RNA methyltransferase activity"/>
    <property type="evidence" value="ECO:0007669"/>
    <property type="project" value="InterPro"/>
</dbReference>
<dbReference type="OrthoDB" id="3190829at2"/>
<comment type="caution">
    <text evidence="4">The sequence shown here is derived from an EMBL/GenBank/DDBJ whole genome shotgun (WGS) entry which is preliminary data.</text>
</comment>
<keyword evidence="2 4" id="KW-0808">Transferase</keyword>
<gene>
    <name evidence="4" type="ORF">CSC94_09690</name>
</gene>
<dbReference type="InterPro" id="IPR001537">
    <property type="entry name" value="SpoU_MeTrfase"/>
</dbReference>
<dbReference type="InterPro" id="IPR029064">
    <property type="entry name" value="Ribosomal_eL30-like_sf"/>
</dbReference>
<dbReference type="InterPro" id="IPR029028">
    <property type="entry name" value="Alpha/beta_knot_MTases"/>
</dbReference>
<dbReference type="CDD" id="cd18095">
    <property type="entry name" value="SpoU-like_rRNA-MTase"/>
    <property type="match status" value="1"/>
</dbReference>
<name>A0A2G1QP68_9HYPH</name>
<keyword evidence="5" id="KW-1185">Reference proteome</keyword>
<dbReference type="GO" id="GO:0032259">
    <property type="term" value="P:methylation"/>
    <property type="evidence" value="ECO:0007669"/>
    <property type="project" value="UniProtKB-KW"/>
</dbReference>
<dbReference type="PANTHER" id="PTHR43191:SF12">
    <property type="entry name" value="RRNA METHYLASE"/>
    <property type="match status" value="1"/>
</dbReference>
<dbReference type="Pfam" id="PF00588">
    <property type="entry name" value="SpoU_methylase"/>
    <property type="match status" value="1"/>
</dbReference>
<protein>
    <submittedName>
        <fullName evidence="4">RNA methyltransferase</fullName>
    </submittedName>
</protein>
<dbReference type="GO" id="GO:0006396">
    <property type="term" value="P:RNA processing"/>
    <property type="evidence" value="ECO:0007669"/>
    <property type="project" value="InterPro"/>
</dbReference>
<dbReference type="RefSeq" id="WP_099306129.1">
    <property type="nucleotide sequence ID" value="NZ_PDVP01000004.1"/>
</dbReference>
<proteinExistence type="predicted"/>
<dbReference type="PANTHER" id="PTHR43191">
    <property type="entry name" value="RRNA METHYLTRANSFERASE 3"/>
    <property type="match status" value="1"/>
</dbReference>
<accession>A0A2G1QP68</accession>
<dbReference type="GO" id="GO:0003723">
    <property type="term" value="F:RNA binding"/>
    <property type="evidence" value="ECO:0007669"/>
    <property type="project" value="InterPro"/>
</dbReference>
<keyword evidence="1 4" id="KW-0489">Methyltransferase</keyword>
<evidence type="ECO:0000256" key="2">
    <source>
        <dbReference type="ARBA" id="ARBA00022679"/>
    </source>
</evidence>
<dbReference type="Proteomes" id="UP000221168">
    <property type="component" value="Unassembled WGS sequence"/>
</dbReference>
<evidence type="ECO:0000313" key="4">
    <source>
        <dbReference type="EMBL" id="PHP67302.1"/>
    </source>
</evidence>
<organism evidence="4 5">
    <name type="scientific">Zhengella mangrovi</name>
    <dbReference type="NCBI Taxonomy" id="1982044"/>
    <lineage>
        <taxon>Bacteria</taxon>
        <taxon>Pseudomonadati</taxon>
        <taxon>Pseudomonadota</taxon>
        <taxon>Alphaproteobacteria</taxon>
        <taxon>Hyphomicrobiales</taxon>
        <taxon>Notoacmeibacteraceae</taxon>
        <taxon>Zhengella</taxon>
    </lineage>
</organism>
<evidence type="ECO:0000313" key="5">
    <source>
        <dbReference type="Proteomes" id="UP000221168"/>
    </source>
</evidence>
<dbReference type="InterPro" id="IPR051259">
    <property type="entry name" value="rRNA_Methyltransferase"/>
</dbReference>
<evidence type="ECO:0000256" key="1">
    <source>
        <dbReference type="ARBA" id="ARBA00022603"/>
    </source>
</evidence>
<dbReference type="InterPro" id="IPR029026">
    <property type="entry name" value="tRNA_m1G_MTases_N"/>
</dbReference>
<sequence>MNLVRIETPDDPRIAAYRDIRERDLAGRDGLFIAEGKVVLNVLFGARRFRARSALILENRLAGMEDTLAMADPAMPVHVASRQVMDAIAGFPVHRGILALGERRDGESPSGILPPPGAASRIVALAGIANHDNMGAIFRNAAAFGADAVLLDDECCDPLYRKAIRVSVGAALKVPFARAGTASAMADTVLAAGYRLLALSPSGSTSLRDIAPRERTAILLGTEGEGLPSDLMARLETVRIPMRRDFDSLNVATAGAIALGHVFRDEES</sequence>
<dbReference type="SUPFAM" id="SSF55315">
    <property type="entry name" value="L30e-like"/>
    <property type="match status" value="1"/>
</dbReference>
<dbReference type="Gene3D" id="3.40.1280.10">
    <property type="match status" value="1"/>
</dbReference>
<feature type="domain" description="tRNA/rRNA methyltransferase SpoU type" evidence="3">
    <location>
        <begin position="122"/>
        <end position="259"/>
    </location>
</feature>
<reference evidence="4 5" key="1">
    <citation type="submission" date="2017-10" db="EMBL/GenBank/DDBJ databases">
        <title>Sedimentibacterium mangrovi gen. nov., sp. nov., a novel member of family Phyllobacteriacea isolated from mangrove sediment.</title>
        <authorList>
            <person name="Liao H."/>
            <person name="Tian Y."/>
        </authorList>
    </citation>
    <scope>NUCLEOTIDE SEQUENCE [LARGE SCALE GENOMIC DNA]</scope>
    <source>
        <strain evidence="4 5">X9-2-2</strain>
    </source>
</reference>
<dbReference type="AlphaFoldDB" id="A0A2G1QP68"/>
<evidence type="ECO:0000259" key="3">
    <source>
        <dbReference type="Pfam" id="PF00588"/>
    </source>
</evidence>
<dbReference type="Gene3D" id="3.30.1330.30">
    <property type="match status" value="1"/>
</dbReference>
<dbReference type="SUPFAM" id="SSF75217">
    <property type="entry name" value="alpha/beta knot"/>
    <property type="match status" value="1"/>
</dbReference>